<keyword evidence="4" id="KW-1185">Reference proteome</keyword>
<dbReference type="OrthoDB" id="9903260at2"/>
<evidence type="ECO:0000256" key="1">
    <source>
        <dbReference type="SAM" id="Phobius"/>
    </source>
</evidence>
<gene>
    <name evidence="2" type="ORF">ERX35_009075</name>
    <name evidence="3" type="ORF">KFV11_09280</name>
</gene>
<keyword evidence="1" id="KW-0812">Transmembrane</keyword>
<dbReference type="EMBL" id="CP073809">
    <property type="protein sequence ID" value="UTH13413.1"/>
    <property type="molecule type" value="Genomic_DNA"/>
</dbReference>
<dbReference type="EMBL" id="SCWC02000007">
    <property type="protein sequence ID" value="KAA1037701.1"/>
    <property type="molecule type" value="Genomic_DNA"/>
</dbReference>
<evidence type="ECO:0000313" key="5">
    <source>
        <dbReference type="Proteomes" id="UP001057381"/>
    </source>
</evidence>
<organism evidence="3 5">
    <name type="scientific">Macrococcus equipercicus</name>
    <dbReference type="NCBI Taxonomy" id="69967"/>
    <lineage>
        <taxon>Bacteria</taxon>
        <taxon>Bacillati</taxon>
        <taxon>Bacillota</taxon>
        <taxon>Bacilli</taxon>
        <taxon>Bacillales</taxon>
        <taxon>Staphylococcaceae</taxon>
        <taxon>Macrococcus</taxon>
    </lineage>
</organism>
<reference evidence="3" key="2">
    <citation type="submission" date="2021-04" db="EMBL/GenBank/DDBJ databases">
        <title>Complete Genome Sequences of Macrococcus spp. from dog and cattle.</title>
        <authorList>
            <person name="Schwendener S."/>
            <person name="Perreten V."/>
        </authorList>
    </citation>
    <scope>NUCLEOTIDE SEQUENCE</scope>
    <source>
        <strain evidence="3">Epi0143-OL</strain>
    </source>
</reference>
<name>A0A9Q9BKS7_9STAP</name>
<feature type="transmembrane region" description="Helical" evidence="1">
    <location>
        <begin position="5"/>
        <end position="23"/>
    </location>
</feature>
<dbReference type="RefSeq" id="WP_149459585.1">
    <property type="nucleotide sequence ID" value="NZ_CP073809.1"/>
</dbReference>
<reference evidence="2 4" key="1">
    <citation type="submission" date="2019-09" db="EMBL/GenBank/DDBJ databases">
        <authorList>
            <person name="Mazhar S."/>
            <person name="Altermann E."/>
            <person name="Hill C."/>
            <person name="Mcauliffe O."/>
        </authorList>
    </citation>
    <scope>NUCLEOTIDE SEQUENCE [LARGE SCALE GENOMIC DNA]</scope>
    <source>
        <strain evidence="2 4">ATCC 51831</strain>
    </source>
</reference>
<sequence>MNKNLVYIALIAVNLVLITLLFMQLTEGWMHKLLQILIVVVTFTLFRMYVKEREFIKENKEDGER</sequence>
<feature type="transmembrane region" description="Helical" evidence="1">
    <location>
        <begin position="29"/>
        <end position="50"/>
    </location>
</feature>
<dbReference type="AlphaFoldDB" id="A0A9Q9BKS7"/>
<protein>
    <submittedName>
        <fullName evidence="3">Uncharacterized protein</fullName>
    </submittedName>
</protein>
<evidence type="ECO:0000313" key="2">
    <source>
        <dbReference type="EMBL" id="KAA1037701.1"/>
    </source>
</evidence>
<evidence type="ECO:0000313" key="4">
    <source>
        <dbReference type="Proteomes" id="UP000295735"/>
    </source>
</evidence>
<dbReference type="Proteomes" id="UP001057381">
    <property type="component" value="Chromosome"/>
</dbReference>
<dbReference type="Proteomes" id="UP000295735">
    <property type="component" value="Unassembled WGS sequence"/>
</dbReference>
<keyword evidence="1" id="KW-0472">Membrane</keyword>
<accession>A0A9Q9BKS7</accession>
<proteinExistence type="predicted"/>
<keyword evidence="1" id="KW-1133">Transmembrane helix</keyword>
<evidence type="ECO:0000313" key="3">
    <source>
        <dbReference type="EMBL" id="UTH13413.1"/>
    </source>
</evidence>
<dbReference type="KEGG" id="mequ:KFV11_09280"/>